<comment type="similarity">
    <text evidence="4">Belongs to the cytochrome b5 family.</text>
</comment>
<accession>A0A1D2VHX3</accession>
<dbReference type="OrthoDB" id="260519at2759"/>
<gene>
    <name evidence="6" type="ORF">ASCRUDRAFT_34914</name>
</gene>
<dbReference type="GO" id="GO:0005737">
    <property type="term" value="C:cytoplasm"/>
    <property type="evidence" value="ECO:0007669"/>
    <property type="project" value="TreeGrafter"/>
</dbReference>
<reference evidence="7" key="1">
    <citation type="submission" date="2016-05" db="EMBL/GenBank/DDBJ databases">
        <title>Comparative genomics of biotechnologically important yeasts.</title>
        <authorList>
            <consortium name="DOE Joint Genome Institute"/>
            <person name="Riley R."/>
            <person name="Haridas S."/>
            <person name="Wolfe K.H."/>
            <person name="Lopes M.R."/>
            <person name="Hittinger C.T."/>
            <person name="Goker M."/>
            <person name="Salamov A."/>
            <person name="Wisecaver J."/>
            <person name="Long T.M."/>
            <person name="Aerts A.L."/>
            <person name="Barry K."/>
            <person name="Choi C."/>
            <person name="Clum A."/>
            <person name="Coughlan A.Y."/>
            <person name="Deshpande S."/>
            <person name="Douglass A.P."/>
            <person name="Hanson S.J."/>
            <person name="Klenk H.-P."/>
            <person name="Labutti K."/>
            <person name="Lapidus A."/>
            <person name="Lindquist E."/>
            <person name="Lipzen A."/>
            <person name="Meier-Kolthoff J.P."/>
            <person name="Ohm R.A."/>
            <person name="Otillar R.P."/>
            <person name="Pangilinan J."/>
            <person name="Peng Y."/>
            <person name="Rokas A."/>
            <person name="Rosa C.A."/>
            <person name="Scheuner C."/>
            <person name="Sibirny A.A."/>
            <person name="Slot J.C."/>
            <person name="Stielow J.B."/>
            <person name="Sun H."/>
            <person name="Kurtzman C.P."/>
            <person name="Blackwell M."/>
            <person name="Grigoriev I.V."/>
            <person name="Jeffries T.W."/>
        </authorList>
    </citation>
    <scope>NUCLEOTIDE SEQUENCE [LARGE SCALE GENOMIC DNA]</scope>
    <source>
        <strain evidence="7">DSM 1968</strain>
    </source>
</reference>
<dbReference type="InterPro" id="IPR018506">
    <property type="entry name" value="Cyt_B5_heme-BS"/>
</dbReference>
<evidence type="ECO:0000256" key="2">
    <source>
        <dbReference type="ARBA" id="ARBA00022723"/>
    </source>
</evidence>
<evidence type="ECO:0000313" key="7">
    <source>
        <dbReference type="Proteomes" id="UP000095038"/>
    </source>
</evidence>
<feature type="non-terminal residue" evidence="6">
    <location>
        <position position="1"/>
    </location>
</feature>
<dbReference type="Proteomes" id="UP000095038">
    <property type="component" value="Unassembled WGS sequence"/>
</dbReference>
<dbReference type="PANTHER" id="PTHR46237:SF1">
    <property type="entry name" value="CYTOCHROME B5 REDUCTASE 4"/>
    <property type="match status" value="1"/>
</dbReference>
<dbReference type="PROSITE" id="PS00191">
    <property type="entry name" value="CYTOCHROME_B5_1"/>
    <property type="match status" value="1"/>
</dbReference>
<evidence type="ECO:0000256" key="1">
    <source>
        <dbReference type="ARBA" id="ARBA00022617"/>
    </source>
</evidence>
<dbReference type="SMART" id="SM01117">
    <property type="entry name" value="Cyt-b5"/>
    <property type="match status" value="1"/>
</dbReference>
<dbReference type="GO" id="GO:0004128">
    <property type="term" value="F:cytochrome-b5 reductase activity, acting on NAD(P)H"/>
    <property type="evidence" value="ECO:0007669"/>
    <property type="project" value="TreeGrafter"/>
</dbReference>
<keyword evidence="3 4" id="KW-0408">Iron</keyword>
<evidence type="ECO:0000256" key="3">
    <source>
        <dbReference type="ARBA" id="ARBA00023004"/>
    </source>
</evidence>
<feature type="domain" description="Cytochrome b5 heme-binding" evidence="5">
    <location>
        <begin position="1"/>
        <end position="75"/>
    </location>
</feature>
<dbReference type="GO" id="GO:0046872">
    <property type="term" value="F:metal ion binding"/>
    <property type="evidence" value="ECO:0007669"/>
    <property type="project" value="UniProtKB-UniRule"/>
</dbReference>
<dbReference type="Gene3D" id="3.10.120.10">
    <property type="entry name" value="Cytochrome b5-like heme/steroid binding domain"/>
    <property type="match status" value="1"/>
</dbReference>
<dbReference type="STRING" id="1344418.A0A1D2VHX3"/>
<dbReference type="AlphaFoldDB" id="A0A1D2VHX3"/>
<dbReference type="InterPro" id="IPR001199">
    <property type="entry name" value="Cyt_B5-like_heme/steroid-bd"/>
</dbReference>
<dbReference type="InterPro" id="IPR051872">
    <property type="entry name" value="Cytochrome_b5/Flavoprotein_Rdt"/>
</dbReference>
<evidence type="ECO:0000256" key="4">
    <source>
        <dbReference type="RuleBase" id="RU362121"/>
    </source>
</evidence>
<dbReference type="GO" id="GO:0020037">
    <property type="term" value="F:heme binding"/>
    <property type="evidence" value="ECO:0007669"/>
    <property type="project" value="UniProtKB-UniRule"/>
</dbReference>
<organism evidence="6 7">
    <name type="scientific">Ascoidea rubescens DSM 1968</name>
    <dbReference type="NCBI Taxonomy" id="1344418"/>
    <lineage>
        <taxon>Eukaryota</taxon>
        <taxon>Fungi</taxon>
        <taxon>Dikarya</taxon>
        <taxon>Ascomycota</taxon>
        <taxon>Saccharomycotina</taxon>
        <taxon>Saccharomycetes</taxon>
        <taxon>Ascoideaceae</taxon>
        <taxon>Ascoidea</taxon>
    </lineage>
</organism>
<dbReference type="PANTHER" id="PTHR46237">
    <property type="entry name" value="CYTOCHROME B5 REDUCTASE 4 FAMILY MEMBER"/>
    <property type="match status" value="1"/>
</dbReference>
<protein>
    <submittedName>
        <fullName evidence="6">Cytochrome b5</fullName>
    </submittedName>
</protein>
<dbReference type="EMBL" id="KV454480">
    <property type="protein sequence ID" value="ODV61083.1"/>
    <property type="molecule type" value="Genomic_DNA"/>
</dbReference>
<dbReference type="PROSITE" id="PS50255">
    <property type="entry name" value="CYTOCHROME_B5_2"/>
    <property type="match status" value="1"/>
</dbReference>
<sequence>KMGLSYEEVALHDQPDDCWVIINGAVYDVTNFLNYHPGGEEILLNYGGRDATDMFTSIHNFDVIINNANLVRRIY</sequence>
<evidence type="ECO:0000313" key="6">
    <source>
        <dbReference type="EMBL" id="ODV61083.1"/>
    </source>
</evidence>
<proteinExistence type="inferred from homology"/>
<dbReference type="RefSeq" id="XP_020047390.1">
    <property type="nucleotide sequence ID" value="XM_020190563.1"/>
</dbReference>
<dbReference type="PRINTS" id="PR00363">
    <property type="entry name" value="CYTOCHROMEB5"/>
</dbReference>
<dbReference type="InterPro" id="IPR036400">
    <property type="entry name" value="Cyt_B5-like_heme/steroid_sf"/>
</dbReference>
<dbReference type="InParanoid" id="A0A1D2VHX3"/>
<keyword evidence="1 4" id="KW-0349">Heme</keyword>
<dbReference type="Pfam" id="PF00173">
    <property type="entry name" value="Cyt-b5"/>
    <property type="match status" value="1"/>
</dbReference>
<dbReference type="GeneID" id="30964199"/>
<keyword evidence="2 4" id="KW-0479">Metal-binding</keyword>
<keyword evidence="7" id="KW-1185">Reference proteome</keyword>
<dbReference type="SUPFAM" id="SSF55856">
    <property type="entry name" value="Cytochrome b5-like heme/steroid binding domain"/>
    <property type="match status" value="1"/>
</dbReference>
<name>A0A1D2VHX3_9ASCO</name>
<evidence type="ECO:0000259" key="5">
    <source>
        <dbReference type="PROSITE" id="PS50255"/>
    </source>
</evidence>